<dbReference type="InterPro" id="IPR018060">
    <property type="entry name" value="HTH_AraC"/>
</dbReference>
<dbReference type="Pfam" id="PF12833">
    <property type="entry name" value="HTH_18"/>
    <property type="match status" value="1"/>
</dbReference>
<accession>A0AAD3U9G1</accession>
<sequence>MIRISMSLVFSQLLDGALHEQAPFDQIWFAQDQGVPPGFSYQVNFPRLELVFSGEYRNQIWDREQGCQEICIAPGQALYIPPNGWNKPLWTTDCSVLSLLFGKRQLGFSLVSKRREDPDFFDVQKHSIMARAGHVNEHILAALNVLTEDPARSPTDNHLLQALLTSVRQLLAESTFERPRGAELFHGICIYIQENFHRPISRDSIAHRFNVSASHLSHLFREQGHMRLADYISWVRIDRAKFMLKKYRFRLEEVASRCGYSDVNYFCRVFKQKTGLTPSQYRALSQPQGQAEGLAG</sequence>
<evidence type="ECO:0000313" key="6">
    <source>
        <dbReference type="Proteomes" id="UP000859505"/>
    </source>
</evidence>
<evidence type="ECO:0000256" key="2">
    <source>
        <dbReference type="ARBA" id="ARBA00023125"/>
    </source>
</evidence>
<dbReference type="GO" id="GO:0043565">
    <property type="term" value="F:sequence-specific DNA binding"/>
    <property type="evidence" value="ECO:0007669"/>
    <property type="project" value="InterPro"/>
</dbReference>
<dbReference type="PRINTS" id="PR00032">
    <property type="entry name" value="HTHARAC"/>
</dbReference>
<reference evidence="5" key="2">
    <citation type="submission" date="2020-01" db="EMBL/GenBank/DDBJ databases">
        <authorList>
            <consortium name="NCBI Pathogen Detection Project"/>
        </authorList>
    </citation>
    <scope>NUCLEOTIDE SEQUENCE</scope>
    <source>
        <strain evidence="5">OLC2673_Aeromonas</strain>
    </source>
</reference>
<gene>
    <name evidence="5" type="ORF">JAJ28_001392</name>
</gene>
<dbReference type="SMART" id="SM00342">
    <property type="entry name" value="HTH_ARAC"/>
    <property type="match status" value="1"/>
</dbReference>
<organism evidence="5 6">
    <name type="scientific">Aeromonas hydrophila</name>
    <dbReference type="NCBI Taxonomy" id="644"/>
    <lineage>
        <taxon>Bacteria</taxon>
        <taxon>Pseudomonadati</taxon>
        <taxon>Pseudomonadota</taxon>
        <taxon>Gammaproteobacteria</taxon>
        <taxon>Aeromonadales</taxon>
        <taxon>Aeromonadaceae</taxon>
        <taxon>Aeromonas</taxon>
    </lineage>
</organism>
<dbReference type="InterPro" id="IPR020449">
    <property type="entry name" value="Tscrpt_reg_AraC-type_HTH"/>
</dbReference>
<dbReference type="EMBL" id="DACTUL010000008">
    <property type="protein sequence ID" value="HAT6343680.1"/>
    <property type="molecule type" value="Genomic_DNA"/>
</dbReference>
<dbReference type="InterPro" id="IPR018062">
    <property type="entry name" value="HTH_AraC-typ_CS"/>
</dbReference>
<dbReference type="PROSITE" id="PS01124">
    <property type="entry name" value="HTH_ARAC_FAMILY_2"/>
    <property type="match status" value="1"/>
</dbReference>
<evidence type="ECO:0000313" key="5">
    <source>
        <dbReference type="EMBL" id="HAT6343680.1"/>
    </source>
</evidence>
<evidence type="ECO:0000256" key="3">
    <source>
        <dbReference type="ARBA" id="ARBA00023163"/>
    </source>
</evidence>
<reference evidence="5" key="1">
    <citation type="journal article" date="2018" name="Genome Biol.">
        <title>SKESA: strategic k-mer extension for scrupulous assemblies.</title>
        <authorList>
            <person name="Souvorov A."/>
            <person name="Agarwala R."/>
            <person name="Lipman D.J."/>
        </authorList>
    </citation>
    <scope>NUCLEOTIDE SEQUENCE</scope>
    <source>
        <strain evidence="5">OLC2673_Aeromonas</strain>
    </source>
</reference>
<dbReference type="SUPFAM" id="SSF46689">
    <property type="entry name" value="Homeodomain-like"/>
    <property type="match status" value="2"/>
</dbReference>
<protein>
    <submittedName>
        <fullName evidence="5">Helix-turn-helix transcriptional regulator</fullName>
    </submittedName>
</protein>
<comment type="caution">
    <text evidence="5">The sequence shown here is derived from an EMBL/GenBank/DDBJ whole genome shotgun (WGS) entry which is preliminary data.</text>
</comment>
<keyword evidence="3" id="KW-0804">Transcription</keyword>
<evidence type="ECO:0000256" key="1">
    <source>
        <dbReference type="ARBA" id="ARBA00023015"/>
    </source>
</evidence>
<dbReference type="AlphaFoldDB" id="A0AAD3U9G1"/>
<dbReference type="InterPro" id="IPR009057">
    <property type="entry name" value="Homeodomain-like_sf"/>
</dbReference>
<feature type="domain" description="HTH araC/xylS-type" evidence="4">
    <location>
        <begin position="186"/>
        <end position="284"/>
    </location>
</feature>
<name>A0AAD3U9G1_AERHY</name>
<dbReference type="PANTHER" id="PTHR43280:SF10">
    <property type="entry name" value="REGULATORY PROTEIN POCR"/>
    <property type="match status" value="1"/>
</dbReference>
<dbReference type="GO" id="GO:0003700">
    <property type="term" value="F:DNA-binding transcription factor activity"/>
    <property type="evidence" value="ECO:0007669"/>
    <property type="project" value="InterPro"/>
</dbReference>
<dbReference type="Gene3D" id="1.10.10.60">
    <property type="entry name" value="Homeodomain-like"/>
    <property type="match status" value="2"/>
</dbReference>
<proteinExistence type="predicted"/>
<keyword evidence="1" id="KW-0805">Transcription regulation</keyword>
<dbReference type="Proteomes" id="UP000859505">
    <property type="component" value="Unassembled WGS sequence"/>
</dbReference>
<dbReference type="OMA" id="IPPNCWN"/>
<dbReference type="PANTHER" id="PTHR43280">
    <property type="entry name" value="ARAC-FAMILY TRANSCRIPTIONAL REGULATOR"/>
    <property type="match status" value="1"/>
</dbReference>
<dbReference type="PROSITE" id="PS00041">
    <property type="entry name" value="HTH_ARAC_FAMILY_1"/>
    <property type="match status" value="1"/>
</dbReference>
<keyword evidence="2" id="KW-0238">DNA-binding</keyword>
<evidence type="ECO:0000259" key="4">
    <source>
        <dbReference type="PROSITE" id="PS01124"/>
    </source>
</evidence>
<dbReference type="FunFam" id="1.10.10.60:FF:000444">
    <property type="entry name" value="AraC family transcriptional regulator"/>
    <property type="match status" value="1"/>
</dbReference>